<accession>A0A9W6GQ88</accession>
<dbReference type="Proteomes" id="UP001144471">
    <property type="component" value="Unassembled WGS sequence"/>
</dbReference>
<organism evidence="2 3">
    <name type="scientific">Propionigenium maris DSM 9537</name>
    <dbReference type="NCBI Taxonomy" id="1123000"/>
    <lineage>
        <taxon>Bacteria</taxon>
        <taxon>Fusobacteriati</taxon>
        <taxon>Fusobacteriota</taxon>
        <taxon>Fusobacteriia</taxon>
        <taxon>Fusobacteriales</taxon>
        <taxon>Fusobacteriaceae</taxon>
        <taxon>Propionigenium</taxon>
    </lineage>
</organism>
<feature type="chain" id="PRO_5040753933" evidence="1">
    <location>
        <begin position="22"/>
        <end position="344"/>
    </location>
</feature>
<name>A0A9W6GQ88_9FUSO</name>
<sequence>MRKKVTLLTVILLITGSATFAEEEGSAGDEKRWTLKTGIHHLERQQGRQTGRVYNDGYPGADDLFEDGDVTSFFTSIGYAFNEKWAMDYKYSYDYINNNERYGRGSDKDSGQYINHTARLIRTFEQFALGGYRWDSSIWIGGRNYRESSIEKDGEYQYLGFSSNRFLANANMNTDLSHKTHLDLNYYYQFRDYDYDDGIQRSNQHRHYISTRIDHSFTDSWSLSLDNTLYLRQEVGESRNYGEWDYYYTLEHNYTLAAGYNLNTEFTAWGEVSLWEKGSRQVDDHNQAELIFMPKIQRTYRLADDMNISAYIGAGYVYGYDTRTNRKMYSGFEGRLGAVYSYNF</sequence>
<comment type="caution">
    <text evidence="2">The sequence shown here is derived from an EMBL/GenBank/DDBJ whole genome shotgun (WGS) entry which is preliminary data.</text>
</comment>
<evidence type="ECO:0000256" key="1">
    <source>
        <dbReference type="SAM" id="SignalP"/>
    </source>
</evidence>
<proteinExistence type="predicted"/>
<evidence type="ECO:0000313" key="2">
    <source>
        <dbReference type="EMBL" id="GLI58241.1"/>
    </source>
</evidence>
<protein>
    <submittedName>
        <fullName evidence="2">Uncharacterized protein</fullName>
    </submittedName>
</protein>
<reference evidence="2" key="1">
    <citation type="submission" date="2022-12" db="EMBL/GenBank/DDBJ databases">
        <title>Reference genome sequencing for broad-spectrum identification of bacterial and archaeal isolates by mass spectrometry.</title>
        <authorList>
            <person name="Sekiguchi Y."/>
            <person name="Tourlousse D.M."/>
        </authorList>
    </citation>
    <scope>NUCLEOTIDE SEQUENCE</scope>
    <source>
        <strain evidence="2">10succ1</strain>
    </source>
</reference>
<dbReference type="EMBL" id="BSDY01000041">
    <property type="protein sequence ID" value="GLI58241.1"/>
    <property type="molecule type" value="Genomic_DNA"/>
</dbReference>
<keyword evidence="1" id="KW-0732">Signal</keyword>
<gene>
    <name evidence="2" type="ORF">PM10SUCC1_37550</name>
</gene>
<feature type="signal peptide" evidence="1">
    <location>
        <begin position="1"/>
        <end position="21"/>
    </location>
</feature>
<keyword evidence="3" id="KW-1185">Reference proteome</keyword>
<dbReference type="RefSeq" id="WP_281837949.1">
    <property type="nucleotide sequence ID" value="NZ_BSDY01000041.1"/>
</dbReference>
<dbReference type="AlphaFoldDB" id="A0A9W6GQ88"/>
<evidence type="ECO:0000313" key="3">
    <source>
        <dbReference type="Proteomes" id="UP001144471"/>
    </source>
</evidence>
<dbReference type="SUPFAM" id="SSF56935">
    <property type="entry name" value="Porins"/>
    <property type="match status" value="1"/>
</dbReference>